<feature type="compositionally biased region" description="Basic and acidic residues" evidence="1">
    <location>
        <begin position="142"/>
        <end position="152"/>
    </location>
</feature>
<gene>
    <name evidence="2" type="ORF">P280DRAFT_516067</name>
</gene>
<feature type="region of interest" description="Disordered" evidence="1">
    <location>
        <begin position="264"/>
        <end position="290"/>
    </location>
</feature>
<sequence length="290" mass="32916">MPAAQIKPEQEPAHQVPAMDTNNSRHTPLPSIHEVLHQQSLRHDEDQMRRLSLGSSQNTSSEEEGYVVVTLPPLNFPSPNSRQTIVARRLEQVQNHLPRYEPYPSLGLGTPPETPEMTTRDIVYPIRTKTGRRSTRSGSYKPYHDSETDQHTPKTRKAKGKRNPKARREAGARLGHGIAFADLSYVQRLQNPNLVNEWTPLKKNNVINVEDALAHNKIDVLESAVWTIQDWGQIGQICLQSLLSRGEVEEARAIAEKMKNVGSRYEKRPPLKMRHTPADHRPKRTQGARL</sequence>
<feature type="compositionally biased region" description="Basic residues" evidence="1">
    <location>
        <begin position="270"/>
        <end position="290"/>
    </location>
</feature>
<name>A0A6A6S3X2_9PLEO</name>
<feature type="region of interest" description="Disordered" evidence="1">
    <location>
        <begin position="127"/>
        <end position="168"/>
    </location>
</feature>
<organism evidence="2 3">
    <name type="scientific">Massarina eburnea CBS 473.64</name>
    <dbReference type="NCBI Taxonomy" id="1395130"/>
    <lineage>
        <taxon>Eukaryota</taxon>
        <taxon>Fungi</taxon>
        <taxon>Dikarya</taxon>
        <taxon>Ascomycota</taxon>
        <taxon>Pezizomycotina</taxon>
        <taxon>Dothideomycetes</taxon>
        <taxon>Pleosporomycetidae</taxon>
        <taxon>Pleosporales</taxon>
        <taxon>Massarineae</taxon>
        <taxon>Massarinaceae</taxon>
        <taxon>Massarina</taxon>
    </lineage>
</organism>
<dbReference type="Proteomes" id="UP000799753">
    <property type="component" value="Unassembled WGS sequence"/>
</dbReference>
<accession>A0A6A6S3X2</accession>
<evidence type="ECO:0000313" key="2">
    <source>
        <dbReference type="EMBL" id="KAF2642270.1"/>
    </source>
</evidence>
<protein>
    <submittedName>
        <fullName evidence="2">Uncharacterized protein</fullName>
    </submittedName>
</protein>
<dbReference type="AlphaFoldDB" id="A0A6A6S3X2"/>
<evidence type="ECO:0000313" key="3">
    <source>
        <dbReference type="Proteomes" id="UP000799753"/>
    </source>
</evidence>
<feature type="compositionally biased region" description="Basic residues" evidence="1">
    <location>
        <begin position="153"/>
        <end position="165"/>
    </location>
</feature>
<proteinExistence type="predicted"/>
<reference evidence="2" key="1">
    <citation type="journal article" date="2020" name="Stud. Mycol.">
        <title>101 Dothideomycetes genomes: a test case for predicting lifestyles and emergence of pathogens.</title>
        <authorList>
            <person name="Haridas S."/>
            <person name="Albert R."/>
            <person name="Binder M."/>
            <person name="Bloem J."/>
            <person name="Labutti K."/>
            <person name="Salamov A."/>
            <person name="Andreopoulos B."/>
            <person name="Baker S."/>
            <person name="Barry K."/>
            <person name="Bills G."/>
            <person name="Bluhm B."/>
            <person name="Cannon C."/>
            <person name="Castanera R."/>
            <person name="Culley D."/>
            <person name="Daum C."/>
            <person name="Ezra D."/>
            <person name="Gonzalez J."/>
            <person name="Henrissat B."/>
            <person name="Kuo A."/>
            <person name="Liang C."/>
            <person name="Lipzen A."/>
            <person name="Lutzoni F."/>
            <person name="Magnuson J."/>
            <person name="Mondo S."/>
            <person name="Nolan M."/>
            <person name="Ohm R."/>
            <person name="Pangilinan J."/>
            <person name="Park H.-J."/>
            <person name="Ramirez L."/>
            <person name="Alfaro M."/>
            <person name="Sun H."/>
            <person name="Tritt A."/>
            <person name="Yoshinaga Y."/>
            <person name="Zwiers L.-H."/>
            <person name="Turgeon B."/>
            <person name="Goodwin S."/>
            <person name="Spatafora J."/>
            <person name="Crous P."/>
            <person name="Grigoriev I."/>
        </authorList>
    </citation>
    <scope>NUCLEOTIDE SEQUENCE</scope>
    <source>
        <strain evidence="2">CBS 473.64</strain>
    </source>
</reference>
<feature type="region of interest" description="Disordered" evidence="1">
    <location>
        <begin position="101"/>
        <end position="120"/>
    </location>
</feature>
<evidence type="ECO:0000256" key="1">
    <source>
        <dbReference type="SAM" id="MobiDB-lite"/>
    </source>
</evidence>
<keyword evidence="3" id="KW-1185">Reference proteome</keyword>
<feature type="region of interest" description="Disordered" evidence="1">
    <location>
        <begin position="1"/>
        <end position="63"/>
    </location>
</feature>
<dbReference type="EMBL" id="MU006781">
    <property type="protein sequence ID" value="KAF2642270.1"/>
    <property type="molecule type" value="Genomic_DNA"/>
</dbReference>